<dbReference type="EMBL" id="JACXAH010000008">
    <property type="protein sequence ID" value="MBD1372022.1"/>
    <property type="molecule type" value="Genomic_DNA"/>
</dbReference>
<keyword evidence="7 11" id="KW-0285">Flavoprotein</keyword>
<gene>
    <name evidence="13" type="primary">hemY</name>
    <name evidence="13" type="ORF">IC620_06565</name>
</gene>
<dbReference type="SUPFAM" id="SSF54373">
    <property type="entry name" value="FAD-linked reductases, C-terminal domain"/>
    <property type="match status" value="1"/>
</dbReference>
<organism evidence="13 14">
    <name type="scientific">Polycladospora coralii</name>
    <dbReference type="NCBI Taxonomy" id="2771432"/>
    <lineage>
        <taxon>Bacteria</taxon>
        <taxon>Bacillati</taxon>
        <taxon>Bacillota</taxon>
        <taxon>Bacilli</taxon>
        <taxon>Bacillales</taxon>
        <taxon>Thermoactinomycetaceae</taxon>
        <taxon>Polycladospora</taxon>
    </lineage>
</organism>
<protein>
    <recommendedName>
        <fullName evidence="6 11">Coproporphyrinogen III oxidase</fullName>
        <ecNumber evidence="5 11">1.3.3.15</ecNumber>
    </recommendedName>
</protein>
<comment type="cofactor">
    <cofactor evidence="2 11">
        <name>FAD</name>
        <dbReference type="ChEBI" id="CHEBI:57692"/>
    </cofactor>
</comment>
<keyword evidence="9 11" id="KW-0560">Oxidoreductase</keyword>
<evidence type="ECO:0000256" key="9">
    <source>
        <dbReference type="ARBA" id="ARBA00023002"/>
    </source>
</evidence>
<evidence type="ECO:0000256" key="2">
    <source>
        <dbReference type="ARBA" id="ARBA00001974"/>
    </source>
</evidence>
<dbReference type="SUPFAM" id="SSF51905">
    <property type="entry name" value="FAD/NAD(P)-binding domain"/>
    <property type="match status" value="1"/>
</dbReference>
<keyword evidence="14" id="KW-1185">Reference proteome</keyword>
<dbReference type="GO" id="GO:0006783">
    <property type="term" value="P:heme biosynthetic process"/>
    <property type="evidence" value="ECO:0007669"/>
    <property type="project" value="UniProtKB-UniRule"/>
</dbReference>
<comment type="catalytic activity">
    <reaction evidence="1">
        <text>coproporphyrinogen III + 3 O2 = coproporphyrin III + 3 H2O2</text>
        <dbReference type="Rhea" id="RHEA:43436"/>
        <dbReference type="ChEBI" id="CHEBI:15379"/>
        <dbReference type="ChEBI" id="CHEBI:16240"/>
        <dbReference type="ChEBI" id="CHEBI:57309"/>
        <dbReference type="ChEBI" id="CHEBI:131725"/>
        <dbReference type="EC" id="1.3.3.15"/>
    </reaction>
    <physiologicalReaction direction="left-to-right" evidence="1">
        <dbReference type="Rhea" id="RHEA:43437"/>
    </physiologicalReaction>
</comment>
<keyword evidence="10 11" id="KW-0350">Heme biosynthesis</keyword>
<dbReference type="InterPro" id="IPR004572">
    <property type="entry name" value="Protoporphyrinogen_oxidase"/>
</dbReference>
<keyword evidence="11" id="KW-0963">Cytoplasm</keyword>
<dbReference type="InterPro" id="IPR050464">
    <property type="entry name" value="Zeta_carotene_desat/Oxidored"/>
</dbReference>
<dbReference type="Gene3D" id="3.50.50.60">
    <property type="entry name" value="FAD/NAD(P)-binding domain"/>
    <property type="match status" value="1"/>
</dbReference>
<evidence type="ECO:0000256" key="8">
    <source>
        <dbReference type="ARBA" id="ARBA00022827"/>
    </source>
</evidence>
<accession>A0A926N900</accession>
<comment type="subcellular location">
    <subcellularLocation>
        <location evidence="11">Cytoplasm</location>
    </subcellularLocation>
</comment>
<evidence type="ECO:0000256" key="5">
    <source>
        <dbReference type="ARBA" id="ARBA00012402"/>
    </source>
</evidence>
<dbReference type="Gene3D" id="3.90.660.20">
    <property type="entry name" value="Protoporphyrinogen oxidase, mitochondrial, domain 2"/>
    <property type="match status" value="1"/>
</dbReference>
<sequence>MTSSKRHIVLVGGGITGLSTAYYLQAEIRKQNLPYQITLLESSHRLGGKIETIYRDGFVMERGPDSFLERKPSAKQLAVDLGLEEELVRNETGQAYILHHNKLEPIPDGAVMGVPTKLTPFARTGLISLLGKARAAADLLLPRVKQNHEQDQSVGYYFRNRLGDEVVDHIIEPLLSGVYAGNIDKMSLQTTFPQFAELGRQNRSLILGMKKMRPAKPPSEKAKGIFFTLKRGLGSLIDALETQLTDVHIQTGVSVQQITKKEEEYLLTLHNGDTLTADALVMTTPYPIAKNILNEVKSLQPLPLPATSVATVIFAFPQEAVTLSKPGTGFLIPKTEDYQITACTWTHLKWPHTTPAGKVLIRCYVGRAGDQAIVEQPDEVIQNIALQDMRRIFPITSGPEFAYVTRWHHAMSQFAVGHLEWLARTRHTLTTQYPGVFLAGSSYAGSGIPDCIDQGKQAVQDVLDYL</sequence>
<dbReference type="Proteomes" id="UP000661691">
    <property type="component" value="Unassembled WGS sequence"/>
</dbReference>
<dbReference type="Gene3D" id="1.10.3110.10">
    <property type="entry name" value="protoporphyrinogen ix oxidase, domain 3"/>
    <property type="match status" value="1"/>
</dbReference>
<feature type="domain" description="Amine oxidase" evidence="12">
    <location>
        <begin position="15"/>
        <end position="463"/>
    </location>
</feature>
<dbReference type="RefSeq" id="WP_191141818.1">
    <property type="nucleotide sequence ID" value="NZ_JACXAH010000008.1"/>
</dbReference>
<proteinExistence type="inferred from homology"/>
<reference evidence="13" key="1">
    <citation type="submission" date="2020-09" db="EMBL/GenBank/DDBJ databases">
        <title>A novel bacterium of genus Hazenella, isolated from South China Sea.</title>
        <authorList>
            <person name="Huang H."/>
            <person name="Mo K."/>
            <person name="Hu Y."/>
        </authorList>
    </citation>
    <scope>NUCLEOTIDE SEQUENCE</scope>
    <source>
        <strain evidence="13">IB182357</strain>
    </source>
</reference>
<evidence type="ECO:0000256" key="4">
    <source>
        <dbReference type="ARBA" id="ARBA00008310"/>
    </source>
</evidence>
<comment type="function">
    <text evidence="11">Involved in coproporphyrin-dependent heme b biosynthesis. Catalyzes the oxidation of coproporphyrinogen III to coproporphyrin III.</text>
</comment>
<comment type="pathway">
    <text evidence="3 11">Porphyrin-containing compound metabolism; protoheme biosynthesis.</text>
</comment>
<dbReference type="NCBIfam" id="TIGR00562">
    <property type="entry name" value="proto_IX_ox"/>
    <property type="match status" value="1"/>
</dbReference>
<dbReference type="PANTHER" id="PTHR42923:SF3">
    <property type="entry name" value="PROTOPORPHYRINOGEN OXIDASE"/>
    <property type="match status" value="1"/>
</dbReference>
<dbReference type="GO" id="GO:0005737">
    <property type="term" value="C:cytoplasm"/>
    <property type="evidence" value="ECO:0007669"/>
    <property type="project" value="UniProtKB-SubCell"/>
</dbReference>
<dbReference type="InterPro" id="IPR002937">
    <property type="entry name" value="Amino_oxidase"/>
</dbReference>
<dbReference type="PANTHER" id="PTHR42923">
    <property type="entry name" value="PROTOPORPHYRINOGEN OXIDASE"/>
    <property type="match status" value="1"/>
</dbReference>
<dbReference type="GO" id="GO:0004729">
    <property type="term" value="F:oxygen-dependent protoporphyrinogen oxidase activity"/>
    <property type="evidence" value="ECO:0007669"/>
    <property type="project" value="UniProtKB-UniRule"/>
</dbReference>
<evidence type="ECO:0000256" key="10">
    <source>
        <dbReference type="ARBA" id="ARBA00023133"/>
    </source>
</evidence>
<evidence type="ECO:0000256" key="3">
    <source>
        <dbReference type="ARBA" id="ARBA00004744"/>
    </source>
</evidence>
<dbReference type="EC" id="1.3.3.15" evidence="5 11"/>
<evidence type="ECO:0000256" key="6">
    <source>
        <dbReference type="ARBA" id="ARBA00019046"/>
    </source>
</evidence>
<name>A0A926N900_9BACL</name>
<evidence type="ECO:0000313" key="14">
    <source>
        <dbReference type="Proteomes" id="UP000661691"/>
    </source>
</evidence>
<evidence type="ECO:0000256" key="1">
    <source>
        <dbReference type="ARBA" id="ARBA00001755"/>
    </source>
</evidence>
<dbReference type="AlphaFoldDB" id="A0A926N900"/>
<dbReference type="InterPro" id="IPR036188">
    <property type="entry name" value="FAD/NAD-bd_sf"/>
</dbReference>
<evidence type="ECO:0000256" key="7">
    <source>
        <dbReference type="ARBA" id="ARBA00022630"/>
    </source>
</evidence>
<evidence type="ECO:0000313" key="13">
    <source>
        <dbReference type="EMBL" id="MBD1372022.1"/>
    </source>
</evidence>
<evidence type="ECO:0000256" key="11">
    <source>
        <dbReference type="RuleBase" id="RU364052"/>
    </source>
</evidence>
<keyword evidence="8 11" id="KW-0274">FAD</keyword>
<evidence type="ECO:0000259" key="12">
    <source>
        <dbReference type="Pfam" id="PF01593"/>
    </source>
</evidence>
<comment type="similarity">
    <text evidence="4 11">Belongs to the protoporphyrinogen/coproporphyrinogen oxidase family. Coproporphyrinogen III oxidase subfamily.</text>
</comment>
<dbReference type="Pfam" id="PF01593">
    <property type="entry name" value="Amino_oxidase"/>
    <property type="match status" value="1"/>
</dbReference>
<dbReference type="NCBIfam" id="NF008845">
    <property type="entry name" value="PRK11883.1-5"/>
    <property type="match status" value="1"/>
</dbReference>
<comment type="caution">
    <text evidence="13">The sequence shown here is derived from an EMBL/GenBank/DDBJ whole genome shotgun (WGS) entry which is preliminary data.</text>
</comment>